<gene>
    <name evidence="1" type="ORF">I4F81_012663</name>
</gene>
<keyword evidence="2" id="KW-1185">Reference proteome</keyword>
<name>A0ACC3CJY7_PYRYE</name>
<comment type="caution">
    <text evidence="1">The sequence shown here is derived from an EMBL/GenBank/DDBJ whole genome shotgun (WGS) entry which is preliminary data.</text>
</comment>
<dbReference type="Proteomes" id="UP000798662">
    <property type="component" value="Chromosome 3"/>
</dbReference>
<evidence type="ECO:0000313" key="1">
    <source>
        <dbReference type="EMBL" id="KAK1870201.1"/>
    </source>
</evidence>
<organism evidence="1 2">
    <name type="scientific">Pyropia yezoensis</name>
    <name type="common">Susabi-nori</name>
    <name type="synonym">Porphyra yezoensis</name>
    <dbReference type="NCBI Taxonomy" id="2788"/>
    <lineage>
        <taxon>Eukaryota</taxon>
        <taxon>Rhodophyta</taxon>
        <taxon>Bangiophyceae</taxon>
        <taxon>Bangiales</taxon>
        <taxon>Bangiaceae</taxon>
        <taxon>Pyropia</taxon>
    </lineage>
</organism>
<sequence length="1098" mass="117172">MGAVAPPLGATLPPFPRLCAPLASVTPYSGHHLPASPPPLGATCLPCPPLRAALPRLTSLYHPPDRPRRSGCGGGTVRSGALFAADTAACPLAPFELLPRLHLRACSRRTCPTRAPQCAAAVRGGPPPATLSPRSLSLALLPPRTPAPLRRPPRSSYASCWGCCSPGRCWRCRSLLSVAPLPSCCSPPPACGTRPLLALPVGALGGTSARLLFSPPPPVTPCSAMTLRVQAERPRDLVAHEMPFVALRSGSGGVLASATDSVDLARLMIAWTQLDRDAGLVSTFPASGAASSWLRMSPPPLPTWAARTCVAAAEADVVIVNEVASSSLVFALLQEAGGQLMAEANSSLIPRLVNTVKNLNGEVAVVRMLSSVDEAEQWLLSPRVPQWLLAPAAAASTACASMDEVEIVAVETAGGVIDLCDDGGVEEDAEEAARAEFRRVAQTLPPPPPLKRTILSLASIRDSMTLPITFQRNPATGRLVRTDREGPSAGRASHSSATGASLLTPASPAQSRSSVARGTQHMSGRRTPARGPVPGSGQALSVTTGVSPLPGLTSSMAASGSRRTATRRWAALGACQEIGSSSRLPAGGEVLSPRPSPLSQTCTPPPTREPPSDGRPTKKLRRAEALPFHLGRLAKRILGRKKGLFVTGGGGVGKTRVLLQCADEYRETHGGSRAGLHVVAPTGVAAAAAGGVTIHSYLRLAAGCFDESLSEEDDAARLFNCMDGMTKRRLADTSLILLDEVSMVPSRMFTTLVYSIEMAHAKVRSDLPWRIVAFGDFFQLPPVRGDEDYYDSSGQYALKSVYWRRLFQNEQLELRYVWRQEDKKLIEMLSRLRVGDLSSNLENFLQSRSAVYQARVEAGVVMDMEVTRIFPHRHRVRAHNLECLTTMEKLNGCARVVYMAIDYPIGVSMTEQQVTAQLDASVMAPQKLEVCVGARVAACATIGDGQVEVPNGTVGTVMGYQSSTPRGLADSAARVPVVRFDTVRGPVVVPVKRVDMKLQSVSRDGAYASRYQVPLVLAWAVTVHRCQGLSMDAAVLDLASCFLDGMVYVALSRVRFTEGVHILSLARSNVRADRRVAMFYDNQRDVEDEFASCVDTMR</sequence>
<accession>A0ACC3CJY7</accession>
<dbReference type="EMBL" id="CM020620">
    <property type="protein sequence ID" value="KAK1870201.1"/>
    <property type="molecule type" value="Genomic_DNA"/>
</dbReference>
<proteinExistence type="predicted"/>
<protein>
    <submittedName>
        <fullName evidence="1">Uncharacterized protein</fullName>
    </submittedName>
</protein>
<reference evidence="1" key="1">
    <citation type="submission" date="2019-11" db="EMBL/GenBank/DDBJ databases">
        <title>Nori genome reveals adaptations in red seaweeds to the harsh intertidal environment.</title>
        <authorList>
            <person name="Wang D."/>
            <person name="Mao Y."/>
        </authorList>
    </citation>
    <scope>NUCLEOTIDE SEQUENCE</scope>
    <source>
        <tissue evidence="1">Gametophyte</tissue>
    </source>
</reference>
<evidence type="ECO:0000313" key="2">
    <source>
        <dbReference type="Proteomes" id="UP000798662"/>
    </source>
</evidence>